<dbReference type="SUPFAM" id="SSF52540">
    <property type="entry name" value="P-loop containing nucleoside triphosphate hydrolases"/>
    <property type="match status" value="1"/>
</dbReference>
<evidence type="ECO:0000259" key="2">
    <source>
        <dbReference type="Pfam" id="PF00350"/>
    </source>
</evidence>
<dbReference type="Proteomes" id="UP000563898">
    <property type="component" value="Unassembled WGS sequence"/>
</dbReference>
<dbReference type="InterPro" id="IPR045063">
    <property type="entry name" value="Dynamin_N"/>
</dbReference>
<dbReference type="Gene3D" id="3.40.50.300">
    <property type="entry name" value="P-loop containing nucleotide triphosphate hydrolases"/>
    <property type="match status" value="1"/>
</dbReference>
<proteinExistence type="predicted"/>
<dbReference type="AlphaFoldDB" id="A0A846WI90"/>
<evidence type="ECO:0000313" key="3">
    <source>
        <dbReference type="EMBL" id="NKY00717.1"/>
    </source>
</evidence>
<organism evidence="3 4">
    <name type="scientific">Gordonia polyisoprenivorans</name>
    <dbReference type="NCBI Taxonomy" id="84595"/>
    <lineage>
        <taxon>Bacteria</taxon>
        <taxon>Bacillati</taxon>
        <taxon>Actinomycetota</taxon>
        <taxon>Actinomycetes</taxon>
        <taxon>Mycobacteriales</taxon>
        <taxon>Gordoniaceae</taxon>
        <taxon>Gordonia</taxon>
    </lineage>
</organism>
<sequence>MSPAPGPAPAAPDLLAAARTAVAGDRRALDRIEECERQLQAPLRIALTGSLKAGKSTLLNALVGQDIAPTDATECTRVVTWYRRGRTASVTACVDDGAAVAVPVTRIDGRLGFDLGTLTADRIDRIEVTWPTRALEHRALVDTPGLASLSSDLSASTEHLLAPEDGRPRVDAVIYLLRTLTAADSAMLRRITAAMGSSAGPLGVVGVVSRADELGAGRVDAMLSAQEIAARLTGELTRTGLCHSVLPVSGLLALGAQTLREREFRALLALASVPADDLESALLSMDRFTRPDILPTVDPQARQALADRLGVFGIRLAVTLIRFGTTTSSALSTELLARSGLSELSSLITVQFGQRAWQLKSHSALRTLDGILAGTPGPAAAQLRSSVRRALADTHGFRELRLIGAVRAGRIGLPPETLDELSRLVGDRGVYPTVRLGLAHDATPNEVREAAIAAAARWRTRAAHPLADPQVVDAATVAVRSAEGILADLGRPDPSIGPPISRATGATLNAGSHRRPE</sequence>
<dbReference type="EMBL" id="JAAXPC010000002">
    <property type="protein sequence ID" value="NKY00717.1"/>
    <property type="molecule type" value="Genomic_DNA"/>
</dbReference>
<feature type="region of interest" description="Disordered" evidence="1">
    <location>
        <begin position="490"/>
        <end position="517"/>
    </location>
</feature>
<reference evidence="3 4" key="1">
    <citation type="submission" date="2020-04" db="EMBL/GenBank/DDBJ databases">
        <title>MicrobeNet Type strains.</title>
        <authorList>
            <person name="Nicholson A.C."/>
        </authorList>
    </citation>
    <scope>NUCLEOTIDE SEQUENCE [LARGE SCALE GENOMIC DNA]</scope>
    <source>
        <strain evidence="3 4">ATCC BAA-14</strain>
    </source>
</reference>
<evidence type="ECO:0000256" key="1">
    <source>
        <dbReference type="SAM" id="MobiDB-lite"/>
    </source>
</evidence>
<dbReference type="RefSeq" id="WP_006369423.1">
    <property type="nucleotide sequence ID" value="NZ_CP073075.1"/>
</dbReference>
<protein>
    <submittedName>
        <fullName evidence="3">Isoniazid-inducible protein iniC</fullName>
    </submittedName>
</protein>
<dbReference type="InterPro" id="IPR027417">
    <property type="entry name" value="P-loop_NTPase"/>
</dbReference>
<comment type="caution">
    <text evidence="3">The sequence shown here is derived from an EMBL/GenBank/DDBJ whole genome shotgun (WGS) entry which is preliminary data.</text>
</comment>
<evidence type="ECO:0000313" key="4">
    <source>
        <dbReference type="Proteomes" id="UP000563898"/>
    </source>
</evidence>
<gene>
    <name evidence="3" type="ORF">HGA05_03940</name>
</gene>
<feature type="domain" description="Dynamin N-terminal" evidence="2">
    <location>
        <begin position="45"/>
        <end position="163"/>
    </location>
</feature>
<dbReference type="Pfam" id="PF00350">
    <property type="entry name" value="Dynamin_N"/>
    <property type="match status" value="1"/>
</dbReference>
<accession>A0A846WI90</accession>
<name>A0A846WI90_9ACTN</name>